<evidence type="ECO:0000313" key="2">
    <source>
        <dbReference type="Proteomes" id="UP000007148"/>
    </source>
</evidence>
<reference evidence="1 2" key="1">
    <citation type="journal article" date="2011" name="PLoS Pathog.">
        <title>Endophytic Life Strategies Decoded by Genome and Transcriptome Analyses of the Mutualistic Root Symbiont Piriformospora indica.</title>
        <authorList>
            <person name="Zuccaro A."/>
            <person name="Lahrmann U."/>
            <person name="Guldener U."/>
            <person name="Langen G."/>
            <person name="Pfiffi S."/>
            <person name="Biedenkopf D."/>
            <person name="Wong P."/>
            <person name="Samans B."/>
            <person name="Grimm C."/>
            <person name="Basiewicz M."/>
            <person name="Murat C."/>
            <person name="Martin F."/>
            <person name="Kogel K.H."/>
        </authorList>
    </citation>
    <scope>NUCLEOTIDE SEQUENCE [LARGE SCALE GENOMIC DNA]</scope>
    <source>
        <strain evidence="1 2">DSM 11827</strain>
    </source>
</reference>
<name>G4TVI4_SERID</name>
<dbReference type="EMBL" id="CAFZ01000431">
    <property type="protein sequence ID" value="CCA75327.1"/>
    <property type="molecule type" value="Genomic_DNA"/>
</dbReference>
<organism evidence="1 2">
    <name type="scientific">Serendipita indica (strain DSM 11827)</name>
    <name type="common">Root endophyte fungus</name>
    <name type="synonym">Piriformospora indica</name>
    <dbReference type="NCBI Taxonomy" id="1109443"/>
    <lineage>
        <taxon>Eukaryota</taxon>
        <taxon>Fungi</taxon>
        <taxon>Dikarya</taxon>
        <taxon>Basidiomycota</taxon>
        <taxon>Agaricomycotina</taxon>
        <taxon>Agaricomycetes</taxon>
        <taxon>Sebacinales</taxon>
        <taxon>Serendipitaceae</taxon>
        <taxon>Serendipita</taxon>
    </lineage>
</organism>
<comment type="caution">
    <text evidence="1">The sequence shown here is derived from an EMBL/GenBank/DDBJ whole genome shotgun (WGS) entry which is preliminary data.</text>
</comment>
<gene>
    <name evidence="1" type="ORF">PIIN_09312</name>
</gene>
<proteinExistence type="predicted"/>
<sequence length="189" mass="21112">MEVRVEVARAANERLRQPTSTQARCRQHGRSVAPKRLKICRPTHRALGDALQAATPAHACLAWKAPPLKSKPRMCRDRQENNRGLNGNVDQARMTTRKAANYGRPNKAIHVVGGVQSGRQAREGLDIGQGWVGYKPNQAVKPAVLMRDYVERIYTQRLFRRHFIHAHLSCLAGGSATSSFVNEPVEVVY</sequence>
<accession>G4TVI4</accession>
<dbReference type="InParanoid" id="G4TVI4"/>
<protein>
    <submittedName>
        <fullName evidence="1">Uncharacterized protein</fullName>
    </submittedName>
</protein>
<keyword evidence="2" id="KW-1185">Reference proteome</keyword>
<dbReference type="AlphaFoldDB" id="G4TVI4"/>
<dbReference type="Proteomes" id="UP000007148">
    <property type="component" value="Unassembled WGS sequence"/>
</dbReference>
<evidence type="ECO:0000313" key="1">
    <source>
        <dbReference type="EMBL" id="CCA75327.1"/>
    </source>
</evidence>
<dbReference type="HOGENOM" id="CLU_1434957_0_0_1"/>